<dbReference type="Proteomes" id="UP001595974">
    <property type="component" value="Unassembled WGS sequence"/>
</dbReference>
<dbReference type="Pfam" id="PF00656">
    <property type="entry name" value="Peptidase_C14"/>
    <property type="match status" value="1"/>
</dbReference>
<dbReference type="SUPFAM" id="SSF52129">
    <property type="entry name" value="Caspase-like"/>
    <property type="match status" value="1"/>
</dbReference>
<protein>
    <submittedName>
        <fullName evidence="2">Caspase family protein</fullName>
    </submittedName>
</protein>
<dbReference type="PANTHER" id="PTHR48104">
    <property type="entry name" value="METACASPASE-4"/>
    <property type="match status" value="1"/>
</dbReference>
<dbReference type="Gene3D" id="3.40.50.1460">
    <property type="match status" value="1"/>
</dbReference>
<sequence>MANTRITPAELNRKLTDLSIPESELAQYFLTDEESSGFFDPKLQLNPETVDLPTDPDERHTRSEAAMNFANGIARMRRRLRFDSMLADGYKGPVLVSEGDSWFQYPIRLEDTIDHLYTKGFAVRSLDAAGDTLENMLKDREYVDAIRETKASIFLLSAGGNDALGGGNLSAHLRNFDPALSPAAHLLPSFERLLDHALSMYERVLRDVEKLPGVVTICHGYDYVIPNSGKWLGKPMISRGIKDGAVQRGIAAHMIDRFNERLRQVVARFGDRAMHVDARGAVGDTLNVWYDELHPKNPGYGRVAERFEKAIKSVVAHAPRSRARGRAQRPEPAVPTRRGWSVHVGLNRIDAAHYGGEGQLFGCHFDVEDMERIAAERGFDKRTVLLDEQATRDAVKNAVADAAAELKAGDVFMLTYAGHGSQVPDFNSDEDDGADETLCLYDGMLIDDEIYELWSKFADDVRIVMISDSCHSGSVSRAARPVQSDADEGKPEVRTRLLPPALAARAFRSHRDFYMELGRQHRGPDERVLIRELDMPLRCPVLLLAGCQDNQESQDGVGNGRFTQELLRVWDEGRFQGDWNSLVTRIVAKMPETQTPRLTLIGRSPGVLAAEGPFSI</sequence>
<organism evidence="2 3">
    <name type="scientific">Thauera sinica</name>
    <dbReference type="NCBI Taxonomy" id="2665146"/>
    <lineage>
        <taxon>Bacteria</taxon>
        <taxon>Pseudomonadati</taxon>
        <taxon>Pseudomonadota</taxon>
        <taxon>Betaproteobacteria</taxon>
        <taxon>Rhodocyclales</taxon>
        <taxon>Zoogloeaceae</taxon>
        <taxon>Thauera</taxon>
    </lineage>
</organism>
<evidence type="ECO:0000259" key="1">
    <source>
        <dbReference type="Pfam" id="PF00656"/>
    </source>
</evidence>
<dbReference type="InterPro" id="IPR011600">
    <property type="entry name" value="Pept_C14_caspase"/>
</dbReference>
<reference evidence="3" key="1">
    <citation type="journal article" date="2019" name="Int. J. Syst. Evol. Microbiol.">
        <title>The Global Catalogue of Microorganisms (GCM) 10K type strain sequencing project: providing services to taxonomists for standard genome sequencing and annotation.</title>
        <authorList>
            <consortium name="The Broad Institute Genomics Platform"/>
            <consortium name="The Broad Institute Genome Sequencing Center for Infectious Disease"/>
            <person name="Wu L."/>
            <person name="Ma J."/>
        </authorList>
    </citation>
    <scope>NUCLEOTIDE SEQUENCE [LARGE SCALE GENOMIC DNA]</scope>
    <source>
        <strain evidence="3">SHR3</strain>
    </source>
</reference>
<comment type="caution">
    <text evidence="2">The sequence shown here is derived from an EMBL/GenBank/DDBJ whole genome shotgun (WGS) entry which is preliminary data.</text>
</comment>
<dbReference type="PANTHER" id="PTHR48104:SF30">
    <property type="entry name" value="METACASPASE-1"/>
    <property type="match status" value="1"/>
</dbReference>
<accession>A0ABW1ARK5</accession>
<dbReference type="Gene3D" id="3.40.50.1110">
    <property type="entry name" value="SGNH hydrolase"/>
    <property type="match status" value="1"/>
</dbReference>
<dbReference type="SUPFAM" id="SSF52266">
    <property type="entry name" value="SGNH hydrolase"/>
    <property type="match status" value="1"/>
</dbReference>
<gene>
    <name evidence="2" type="ORF">ACFPTN_10105</name>
</gene>
<dbReference type="EMBL" id="JBHSOG010000032">
    <property type="protein sequence ID" value="MFC5769724.1"/>
    <property type="molecule type" value="Genomic_DNA"/>
</dbReference>
<evidence type="ECO:0000313" key="2">
    <source>
        <dbReference type="EMBL" id="MFC5769724.1"/>
    </source>
</evidence>
<proteinExistence type="predicted"/>
<dbReference type="CDD" id="cd00229">
    <property type="entry name" value="SGNH_hydrolase"/>
    <property type="match status" value="1"/>
</dbReference>
<name>A0ABW1ARK5_9RHOO</name>
<dbReference type="RefSeq" id="WP_096445252.1">
    <property type="nucleotide sequence ID" value="NZ_JBHSOG010000032.1"/>
</dbReference>
<dbReference type="InterPro" id="IPR036514">
    <property type="entry name" value="SGNH_hydro_sf"/>
</dbReference>
<feature type="domain" description="Peptidase C14 caspase" evidence="1">
    <location>
        <begin position="351"/>
        <end position="597"/>
    </location>
</feature>
<dbReference type="InterPro" id="IPR029030">
    <property type="entry name" value="Caspase-like_dom_sf"/>
</dbReference>
<dbReference type="InterPro" id="IPR050452">
    <property type="entry name" value="Metacaspase"/>
</dbReference>
<evidence type="ECO:0000313" key="3">
    <source>
        <dbReference type="Proteomes" id="UP001595974"/>
    </source>
</evidence>
<keyword evidence="3" id="KW-1185">Reference proteome</keyword>